<organism evidence="1 3">
    <name type="scientific">Adineta steineri</name>
    <dbReference type="NCBI Taxonomy" id="433720"/>
    <lineage>
        <taxon>Eukaryota</taxon>
        <taxon>Metazoa</taxon>
        <taxon>Spiralia</taxon>
        <taxon>Gnathifera</taxon>
        <taxon>Rotifera</taxon>
        <taxon>Eurotatoria</taxon>
        <taxon>Bdelloidea</taxon>
        <taxon>Adinetida</taxon>
        <taxon>Adinetidae</taxon>
        <taxon>Adineta</taxon>
    </lineage>
</organism>
<dbReference type="OrthoDB" id="10027247at2759"/>
<protein>
    <submittedName>
        <fullName evidence="1">Uncharacterized protein</fullName>
    </submittedName>
</protein>
<gene>
    <name evidence="2" type="ORF">OKA104_LOCUS5468</name>
    <name evidence="1" type="ORF">VCS650_LOCUS2415</name>
</gene>
<name>A0A813QRM4_9BILA</name>
<dbReference type="EMBL" id="CAJNON010000012">
    <property type="protein sequence ID" value="CAF0771848.1"/>
    <property type="molecule type" value="Genomic_DNA"/>
</dbReference>
<evidence type="ECO:0000313" key="3">
    <source>
        <dbReference type="Proteomes" id="UP000663891"/>
    </source>
</evidence>
<evidence type="ECO:0000313" key="1">
    <source>
        <dbReference type="EMBL" id="CAF0771848.1"/>
    </source>
</evidence>
<dbReference type="Proteomes" id="UP000663891">
    <property type="component" value="Unassembled WGS sequence"/>
</dbReference>
<dbReference type="Proteomes" id="UP000663881">
    <property type="component" value="Unassembled WGS sequence"/>
</dbReference>
<comment type="caution">
    <text evidence="1">The sequence shown here is derived from an EMBL/GenBank/DDBJ whole genome shotgun (WGS) entry which is preliminary data.</text>
</comment>
<accession>A0A813QRM4</accession>
<proteinExistence type="predicted"/>
<dbReference type="EMBL" id="CAJOAY010000189">
    <property type="protein sequence ID" value="CAF3578318.1"/>
    <property type="molecule type" value="Genomic_DNA"/>
</dbReference>
<dbReference type="AlphaFoldDB" id="A0A813QRM4"/>
<sequence length="382" mass="44482">MKRHLNTNEFLSSSSSIHHIRHRKQRHLNKQEILYKNTSVSPVHLHQQIYTSSNSYLKEFNLSEKDFSDLRKALQTIFYCIQPDVINDHKQRLTSPYLQQNNQSFLPLYTNEDFIRNGLLNHNDGPQIYDNYFQSRNLSCSNPSSSTMLTSPMNISVPLALLSNQQHLFTALTSNFISDKSRRSQSNMELNMRKENNHDETESIVIRRNKVQTWKKNNILQQTYSSVQENKQLDISEYHRSSIIRTTSSIIKDDETMKNINSQRSEIKINDDLFPMIKILAPYIIIRDISYLNSNSLLSKNINSNENKQSINHLRIGSEKRSSNDILLPTFSTAKRRSIAIPSLSITTNQILEINNNERIQEEKTNYLLAEFESVLTQISKK</sequence>
<reference evidence="1" key="1">
    <citation type="submission" date="2021-02" db="EMBL/GenBank/DDBJ databases">
        <authorList>
            <person name="Nowell W R."/>
        </authorList>
    </citation>
    <scope>NUCLEOTIDE SEQUENCE</scope>
</reference>
<evidence type="ECO:0000313" key="2">
    <source>
        <dbReference type="EMBL" id="CAF3578318.1"/>
    </source>
</evidence>